<dbReference type="AlphaFoldDB" id="A0A6A5C3P6"/>
<dbReference type="Gene3D" id="1.50.10.10">
    <property type="match status" value="1"/>
</dbReference>
<reference evidence="3 4" key="1">
    <citation type="journal article" date="2019" name="Sci. Rep.">
        <title>Nanopore sequencing improves the draft genome of the human pathogenic amoeba Naegleria fowleri.</title>
        <authorList>
            <person name="Liechti N."/>
            <person name="Schurch N."/>
            <person name="Bruggmann R."/>
            <person name="Wittwer M."/>
        </authorList>
    </citation>
    <scope>NUCLEOTIDE SEQUENCE [LARGE SCALE GENOMIC DNA]</scope>
    <source>
        <strain evidence="3 4">ATCC 30894</strain>
    </source>
</reference>
<dbReference type="InterPro" id="IPR015943">
    <property type="entry name" value="WD40/YVTN_repeat-like_dom_sf"/>
</dbReference>
<sequence length="859" mass="98143">MDDLFASGSYNKSVKVWKRSSFECVKQFEHESGNVYALATTYNLRNNQQPSLISVGSDMSIYEWDLEKTLLRTYTFVHSHHLVLLCLTRRHATHFTTDSNVTPSSASDSSIHQGDIEDYALIGNCHTTALVGIHGSIDYCCFPQFDSSSLSKLVSASRETCGYFSIHPLRIEDTTNKQHYFPDSNVLVTKFLLSEGVGQVVDFMPLMRTTTDGKQSGDHFEPHVSKPVTNVVGMTEDLPCADECCPITKLFRGDQVNLMRGRVPSSAHMKLDPNDDLFNKMISHSIIRRLEIVHGHIDFLVECTPVFNYGREKHIVKISNDRKCVVFTAEESGHKLILQCNRACFEKATEDGRGIVGSLELSELDVEKSCVFLLSYVEKDTTGVTRHEETFNTSEEDSHRKSVDSDKYCRILPGLVHKTNQLAVETITYWQNYIKRSEYQGIFREQVNRSLLALKLLMFEKTGAIISSPTTSLPKVIGGERNYDYRYFWMRDGTFAINAFLQASMIDDAAKIIGFIERMIHYEMEERHKQRDMDVPAIVAAEEQVSDIDIVTTTSGTMRAPIHNIYTIDGKSLDHVEEITTFTGFRNSRPVRVGNMATQNIELDIYGELMDAIYSYDSKRPISYDLWLKLRKMVEFVIVNWKNPDHSIWEKTSATAHYVYSKVMAWCCLDRAIRLAERRSFPAPIQHWLKTRNEIYEDIMKKGYNEKLGSFVQSYGSNALDVSLLIMPLVNFLSISDPRMISTIETIDRKPKEGGLVSSSLVYRNNDIHHQDKTMRFTEGTYNMFSFWLLRVLALMGDRDKKKLRQAQLMFEKISTFSNHVDLFSEITSFTGNMLGNFIHCNTHASLIVAAVELSKRLE</sequence>
<accession>A0A6A5C3P6</accession>
<dbReference type="RefSeq" id="XP_044564828.1">
    <property type="nucleotide sequence ID" value="XM_044704429.1"/>
</dbReference>
<comment type="caution">
    <text evidence="3">The sequence shown here is derived from an EMBL/GenBank/DDBJ whole genome shotgun (WGS) entry which is preliminary data.</text>
</comment>
<proteinExistence type="predicted"/>
<dbReference type="OrthoDB" id="406733at2759"/>
<name>A0A6A5C3P6_NAEFO</name>
<dbReference type="Pfam" id="PF00723">
    <property type="entry name" value="Glyco_hydro_15"/>
    <property type="match status" value="2"/>
</dbReference>
<evidence type="ECO:0000259" key="1">
    <source>
        <dbReference type="Pfam" id="PF00723"/>
    </source>
</evidence>
<dbReference type="VEuPathDB" id="AmoebaDB:NF0071070"/>
<dbReference type="VEuPathDB" id="AmoebaDB:NF0071080"/>
<dbReference type="Proteomes" id="UP000444721">
    <property type="component" value="Unassembled WGS sequence"/>
</dbReference>
<gene>
    <name evidence="3" type="ORF">FDP41_013764</name>
</gene>
<dbReference type="GO" id="GO:0005975">
    <property type="term" value="P:carbohydrate metabolic process"/>
    <property type="evidence" value="ECO:0007669"/>
    <property type="project" value="InterPro"/>
</dbReference>
<dbReference type="InterPro" id="IPR012341">
    <property type="entry name" value="6hp_glycosidase-like_sf"/>
</dbReference>
<dbReference type="EMBL" id="VFQX01000020">
    <property type="protein sequence ID" value="KAF0980115.1"/>
    <property type="molecule type" value="Genomic_DNA"/>
</dbReference>
<feature type="domain" description="Trehalase-like N-terminal" evidence="2">
    <location>
        <begin position="115"/>
        <end position="205"/>
    </location>
</feature>
<dbReference type="GO" id="GO:0004553">
    <property type="term" value="F:hydrolase activity, hydrolyzing O-glycosyl compounds"/>
    <property type="evidence" value="ECO:0007669"/>
    <property type="project" value="UniProtKB-ARBA"/>
</dbReference>
<feature type="domain" description="GH15-like" evidence="1">
    <location>
        <begin position="441"/>
        <end position="526"/>
    </location>
</feature>
<feature type="domain" description="GH15-like" evidence="1">
    <location>
        <begin position="550"/>
        <end position="817"/>
    </location>
</feature>
<dbReference type="InterPro" id="IPR036322">
    <property type="entry name" value="WD40_repeat_dom_sf"/>
</dbReference>
<dbReference type="PANTHER" id="PTHR31616">
    <property type="entry name" value="TREHALASE"/>
    <property type="match status" value="1"/>
</dbReference>
<dbReference type="SUPFAM" id="SSF48208">
    <property type="entry name" value="Six-hairpin glycosidases"/>
    <property type="match status" value="1"/>
</dbReference>
<dbReference type="Pfam" id="PF19291">
    <property type="entry name" value="TREH_N"/>
    <property type="match status" value="1"/>
</dbReference>
<dbReference type="InterPro" id="IPR011613">
    <property type="entry name" value="GH15-like"/>
</dbReference>
<dbReference type="InterPro" id="IPR008928">
    <property type="entry name" value="6-hairpin_glycosidase_sf"/>
</dbReference>
<dbReference type="Gene3D" id="2.130.10.10">
    <property type="entry name" value="YVTN repeat-like/Quinoprotein amine dehydrogenase"/>
    <property type="match status" value="1"/>
</dbReference>
<dbReference type="InterPro" id="IPR045582">
    <property type="entry name" value="Trehalase-like_N"/>
</dbReference>
<organism evidence="3 4">
    <name type="scientific">Naegleria fowleri</name>
    <name type="common">Brain eating amoeba</name>
    <dbReference type="NCBI Taxonomy" id="5763"/>
    <lineage>
        <taxon>Eukaryota</taxon>
        <taxon>Discoba</taxon>
        <taxon>Heterolobosea</taxon>
        <taxon>Tetramitia</taxon>
        <taxon>Eutetramitia</taxon>
        <taxon>Vahlkampfiidae</taxon>
        <taxon>Naegleria</taxon>
    </lineage>
</organism>
<dbReference type="GeneID" id="68120979"/>
<dbReference type="VEuPathDB" id="AmoebaDB:NfTy_029150"/>
<dbReference type="VEuPathDB" id="AmoebaDB:FDP41_013764"/>
<protein>
    <submittedName>
        <fullName evidence="3">Uncharacterized protein</fullName>
    </submittedName>
</protein>
<keyword evidence="4" id="KW-1185">Reference proteome</keyword>
<evidence type="ECO:0000313" key="4">
    <source>
        <dbReference type="Proteomes" id="UP000444721"/>
    </source>
</evidence>
<evidence type="ECO:0000259" key="2">
    <source>
        <dbReference type="Pfam" id="PF19291"/>
    </source>
</evidence>
<dbReference type="PANTHER" id="PTHR31616:SF0">
    <property type="entry name" value="GLUCAN 1,4-ALPHA-GLUCOSIDASE"/>
    <property type="match status" value="1"/>
</dbReference>
<dbReference type="SUPFAM" id="SSF50978">
    <property type="entry name" value="WD40 repeat-like"/>
    <property type="match status" value="1"/>
</dbReference>
<dbReference type="VEuPathDB" id="AmoebaDB:NfTy_029160"/>
<evidence type="ECO:0000313" key="3">
    <source>
        <dbReference type="EMBL" id="KAF0980115.1"/>
    </source>
</evidence>